<evidence type="ECO:0000256" key="1">
    <source>
        <dbReference type="SAM" id="MobiDB-lite"/>
    </source>
</evidence>
<proteinExistence type="predicted"/>
<dbReference type="AlphaFoldDB" id="A0A0N0NK94"/>
<evidence type="ECO:0008006" key="5">
    <source>
        <dbReference type="Google" id="ProtNLM"/>
    </source>
</evidence>
<feature type="region of interest" description="Disordered" evidence="1">
    <location>
        <begin position="263"/>
        <end position="286"/>
    </location>
</feature>
<name>A0A0N0NK94_9EURO</name>
<evidence type="ECO:0000313" key="3">
    <source>
        <dbReference type="EMBL" id="KPI37569.1"/>
    </source>
</evidence>
<accession>A0A0N0NK94</accession>
<feature type="region of interest" description="Disordered" evidence="1">
    <location>
        <begin position="112"/>
        <end position="153"/>
    </location>
</feature>
<protein>
    <recommendedName>
        <fullName evidence="5">Mid2 domain-containing protein</fullName>
    </recommendedName>
</protein>
<keyword evidence="2" id="KW-1133">Transmembrane helix</keyword>
<comment type="caution">
    <text evidence="3">The sequence shown here is derived from an EMBL/GenBank/DDBJ whole genome shotgun (WGS) entry which is preliminary data.</text>
</comment>
<dbReference type="GeneID" id="28735978"/>
<feature type="region of interest" description="Disordered" evidence="1">
    <location>
        <begin position="17"/>
        <end position="39"/>
    </location>
</feature>
<keyword evidence="2" id="KW-0472">Membrane</keyword>
<dbReference type="Proteomes" id="UP000038010">
    <property type="component" value="Unassembled WGS sequence"/>
</dbReference>
<feature type="compositionally biased region" description="Low complexity" evidence="1">
    <location>
        <begin position="140"/>
        <end position="153"/>
    </location>
</feature>
<feature type="compositionally biased region" description="Polar residues" evidence="1">
    <location>
        <begin position="18"/>
        <end position="30"/>
    </location>
</feature>
<evidence type="ECO:0000256" key="2">
    <source>
        <dbReference type="SAM" id="Phobius"/>
    </source>
</evidence>
<keyword evidence="2" id="KW-0812">Transmembrane</keyword>
<dbReference type="RefSeq" id="XP_017997532.1">
    <property type="nucleotide sequence ID" value="XM_018144098.1"/>
</dbReference>
<evidence type="ECO:0000313" key="4">
    <source>
        <dbReference type="Proteomes" id="UP000038010"/>
    </source>
</evidence>
<organism evidence="3 4">
    <name type="scientific">Cyphellophora attinorum</name>
    <dbReference type="NCBI Taxonomy" id="1664694"/>
    <lineage>
        <taxon>Eukaryota</taxon>
        <taxon>Fungi</taxon>
        <taxon>Dikarya</taxon>
        <taxon>Ascomycota</taxon>
        <taxon>Pezizomycotina</taxon>
        <taxon>Eurotiomycetes</taxon>
        <taxon>Chaetothyriomycetidae</taxon>
        <taxon>Chaetothyriales</taxon>
        <taxon>Cyphellophoraceae</taxon>
        <taxon>Cyphellophora</taxon>
    </lineage>
</organism>
<keyword evidence="4" id="KW-1185">Reference proteome</keyword>
<feature type="transmembrane region" description="Helical" evidence="2">
    <location>
        <begin position="231"/>
        <end position="255"/>
    </location>
</feature>
<dbReference type="VEuPathDB" id="FungiDB:AB675_3996"/>
<sequence>MIGFNLRAFLFGSGYDSGPSSATEADTTDSYGAGESGGPYPWWYGETSTGLDPFYYGTTSNTDPWSESAVTYSSSSSVDTSTTVGIVTTPATSSIITSTSDSNTLHWPTTTSAETWSQASPGIAESTSCPNELTSTVPDTSSSPQATATTSATITSATQTTSYAITFSTTPVTLPTSTNEVSTSQTITPTLTITVSPLPTDPTTTISLIEPTTTTTVPTPISNPSHSINTALAVGLGTVLGFFLLVFLIIAFFYYRHRSADNPDAPGAPSRQGLLIGSPQPIGNDPRALENAEALRATVPEEGEHLEMKFPADEGFLDTIATREIQDSTAARGGAGQEVDEITAAPAAAPPPDIGRWRFRGEIEGRTIGGSGGGPALNEIAVPAGSRWSRKIKALFGRKQDDVRFEMLPPSSPGQA</sequence>
<dbReference type="EMBL" id="LFJN01000023">
    <property type="protein sequence ID" value="KPI37569.1"/>
    <property type="molecule type" value="Genomic_DNA"/>
</dbReference>
<gene>
    <name evidence="3" type="ORF">AB675_3996</name>
</gene>
<reference evidence="3 4" key="1">
    <citation type="submission" date="2015-06" db="EMBL/GenBank/DDBJ databases">
        <title>Draft genome of the ant-associated black yeast Phialophora attae CBS 131958.</title>
        <authorList>
            <person name="Moreno L.F."/>
            <person name="Stielow B.J."/>
            <person name="de Hoog S."/>
            <person name="Vicente V.A."/>
            <person name="Weiss V.A."/>
            <person name="de Vries M."/>
            <person name="Cruz L.M."/>
            <person name="Souza E.M."/>
        </authorList>
    </citation>
    <scope>NUCLEOTIDE SEQUENCE [LARGE SCALE GENOMIC DNA]</scope>
    <source>
        <strain evidence="3 4">CBS 131958</strain>
    </source>
</reference>
<feature type="compositionally biased region" description="Polar residues" evidence="1">
    <location>
        <begin position="112"/>
        <end position="139"/>
    </location>
</feature>